<dbReference type="EMBL" id="JADQDF010000001">
    <property type="protein sequence ID" value="MBW0127381.1"/>
    <property type="molecule type" value="Genomic_DNA"/>
</dbReference>
<dbReference type="EMBL" id="JADQDF010000001">
    <property type="protein sequence ID" value="MBW0128182.1"/>
    <property type="molecule type" value="Genomic_DNA"/>
</dbReference>
<name>A0ABS6U3L2_9PSEU</name>
<protein>
    <submittedName>
        <fullName evidence="2">IS982 family transposase</fullName>
    </submittedName>
</protein>
<keyword evidence="9" id="KW-1185">Reference proteome</keyword>
<dbReference type="NCBIfam" id="NF033520">
    <property type="entry name" value="transpos_IS982"/>
    <property type="match status" value="1"/>
</dbReference>
<evidence type="ECO:0000313" key="9">
    <source>
        <dbReference type="Proteomes" id="UP000694300"/>
    </source>
</evidence>
<evidence type="ECO:0000259" key="1">
    <source>
        <dbReference type="Pfam" id="PF13612"/>
    </source>
</evidence>
<dbReference type="Proteomes" id="UP000694300">
    <property type="component" value="Unassembled WGS sequence"/>
</dbReference>
<evidence type="ECO:0000313" key="8">
    <source>
        <dbReference type="EMBL" id="MBW0129779.1"/>
    </source>
</evidence>
<evidence type="ECO:0000313" key="7">
    <source>
        <dbReference type="EMBL" id="MBW0129613.1"/>
    </source>
</evidence>
<gene>
    <name evidence="2" type="ORF">I4I82_03880</name>
    <name evidence="3" type="ORF">I4I82_04515</name>
    <name evidence="4" type="ORF">I4I82_06750</name>
    <name evidence="5" type="ORF">I4I82_10835</name>
    <name evidence="6" type="ORF">I4I82_11150</name>
    <name evidence="7" type="ORF">I4I82_18290</name>
    <name evidence="8" type="ORF">I4I82_19125</name>
</gene>
<dbReference type="InterPro" id="IPR025668">
    <property type="entry name" value="Tnp_DDE_dom"/>
</dbReference>
<organism evidence="2 9">
    <name type="scientific">Pseudonocardia oceani</name>
    <dbReference type="NCBI Taxonomy" id="2792013"/>
    <lineage>
        <taxon>Bacteria</taxon>
        <taxon>Bacillati</taxon>
        <taxon>Actinomycetota</taxon>
        <taxon>Actinomycetes</taxon>
        <taxon>Pseudonocardiales</taxon>
        <taxon>Pseudonocardiaceae</taxon>
        <taxon>Pseudonocardia</taxon>
    </lineage>
</organism>
<evidence type="ECO:0000313" key="3">
    <source>
        <dbReference type="EMBL" id="MBW0126943.1"/>
    </source>
</evidence>
<evidence type="ECO:0000313" key="6">
    <source>
        <dbReference type="EMBL" id="MBW0128243.1"/>
    </source>
</evidence>
<accession>A0ABS6U3L2</accession>
<feature type="domain" description="Transposase DDE" evidence="1">
    <location>
        <begin position="105"/>
        <end position="253"/>
    </location>
</feature>
<reference evidence="2 9" key="1">
    <citation type="submission" date="2020-11" db="EMBL/GenBank/DDBJ databases">
        <title>Pseudonocardia abyssalis sp. nov. and Pseudonocardia oceani sp. nov., description and phylogenomic analysis of two novel actinomycetes isolated from the deep Southern Ocean.</title>
        <authorList>
            <person name="Parra J."/>
        </authorList>
    </citation>
    <scope>NUCLEOTIDE SEQUENCE [LARGE SCALE GENOMIC DNA]</scope>
    <source>
        <strain evidence="2">KRD-185</strain>
        <strain evidence="9">KRD185</strain>
    </source>
</reference>
<sequence>MTTNLNTLLTALYVKIDDYLGRRTRTGRPPKLSDAELLTLAVAQVLLGVRSEARWLRFVPTHLPGAFPYLPGQSGYNKRLRAALPLIKQLIRVLATDTDLWADPVWVVDSTPVECARSRPTVKRSNLAGWAGYSYCASHSRFFWGLRLHLIATPSGLPITWALADPKIDERQVLIAALDHDHTLTADRPGLTIIADKGYVSRELDTYLAERGIALLRPSYRNRTPHPAEHLLKPVRQLVESIFDTLKGQLDLELHGGRTIDGVGARIGQRLLALTAAIWHNRATGQPITRSLTAYDH</sequence>
<dbReference type="Pfam" id="PF13612">
    <property type="entry name" value="DDE_Tnp_1_3"/>
    <property type="match status" value="1"/>
</dbReference>
<dbReference type="EMBL" id="JADQDF010000001">
    <property type="protein sequence ID" value="MBW0129613.1"/>
    <property type="molecule type" value="Genomic_DNA"/>
</dbReference>
<evidence type="ECO:0000313" key="4">
    <source>
        <dbReference type="EMBL" id="MBW0127381.1"/>
    </source>
</evidence>
<proteinExistence type="predicted"/>
<comment type="caution">
    <text evidence="2">The sequence shown here is derived from an EMBL/GenBank/DDBJ whole genome shotgun (WGS) entry which is preliminary data.</text>
</comment>
<evidence type="ECO:0000313" key="2">
    <source>
        <dbReference type="EMBL" id="MBW0126819.1"/>
    </source>
</evidence>
<dbReference type="EMBL" id="JADQDF010000001">
    <property type="protein sequence ID" value="MBW0128243.1"/>
    <property type="molecule type" value="Genomic_DNA"/>
</dbReference>
<evidence type="ECO:0000313" key="5">
    <source>
        <dbReference type="EMBL" id="MBW0128182.1"/>
    </source>
</evidence>
<dbReference type="EMBL" id="JADQDF010000001">
    <property type="protein sequence ID" value="MBW0126819.1"/>
    <property type="molecule type" value="Genomic_DNA"/>
</dbReference>
<dbReference type="EMBL" id="JADQDF010000001">
    <property type="protein sequence ID" value="MBW0126943.1"/>
    <property type="molecule type" value="Genomic_DNA"/>
</dbReference>
<dbReference type="RefSeq" id="WP_218595225.1">
    <property type="nucleotide sequence ID" value="NZ_JADQDF010000001.1"/>
</dbReference>
<dbReference type="EMBL" id="JADQDF010000001">
    <property type="protein sequence ID" value="MBW0129779.1"/>
    <property type="molecule type" value="Genomic_DNA"/>
</dbReference>